<accession>A0A139IS90</accession>
<keyword evidence="8" id="KW-1185">Reference proteome</keyword>
<feature type="transmembrane region" description="Helical" evidence="6">
    <location>
        <begin position="162"/>
        <end position="184"/>
    </location>
</feature>
<dbReference type="PANTHER" id="PTHR30520">
    <property type="entry name" value="FORMATE TRANSPORTER-RELATED"/>
    <property type="match status" value="1"/>
</dbReference>
<keyword evidence="2 6" id="KW-0812">Transmembrane</keyword>
<feature type="transmembrane region" description="Helical" evidence="6">
    <location>
        <begin position="80"/>
        <end position="101"/>
    </location>
</feature>
<dbReference type="InterPro" id="IPR023271">
    <property type="entry name" value="Aquaporin-like"/>
</dbReference>
<feature type="transmembrane region" description="Helical" evidence="6">
    <location>
        <begin position="243"/>
        <end position="262"/>
    </location>
</feature>
<evidence type="ECO:0000256" key="4">
    <source>
        <dbReference type="ARBA" id="ARBA00023136"/>
    </source>
</evidence>
<dbReference type="GO" id="GO:0015513">
    <property type="term" value="F:high-affinity secondary active nitrite transmembrane transporter activity"/>
    <property type="evidence" value="ECO:0007669"/>
    <property type="project" value="TreeGrafter"/>
</dbReference>
<feature type="transmembrane region" description="Helical" evidence="6">
    <location>
        <begin position="216"/>
        <end position="237"/>
    </location>
</feature>
<keyword evidence="4 6" id="KW-0472">Membrane</keyword>
<dbReference type="Proteomes" id="UP000073492">
    <property type="component" value="Unassembled WGS sequence"/>
</dbReference>
<evidence type="ECO:0008006" key="9">
    <source>
        <dbReference type="Google" id="ProtNLM"/>
    </source>
</evidence>
<dbReference type="Gene3D" id="1.20.1080.10">
    <property type="entry name" value="Glycerol uptake facilitator protein"/>
    <property type="match status" value="1"/>
</dbReference>
<comment type="similarity">
    <text evidence="5">Belongs to the FNT transporter (TC 1.A.16) family.</text>
</comment>
<dbReference type="OrthoDB" id="4829at2759"/>
<evidence type="ECO:0000256" key="6">
    <source>
        <dbReference type="SAM" id="Phobius"/>
    </source>
</evidence>
<evidence type="ECO:0000256" key="2">
    <source>
        <dbReference type="ARBA" id="ARBA00022692"/>
    </source>
</evidence>
<evidence type="ECO:0000313" key="8">
    <source>
        <dbReference type="Proteomes" id="UP000073492"/>
    </source>
</evidence>
<organism evidence="7 8">
    <name type="scientific">Pseudocercospora musae</name>
    <dbReference type="NCBI Taxonomy" id="113226"/>
    <lineage>
        <taxon>Eukaryota</taxon>
        <taxon>Fungi</taxon>
        <taxon>Dikarya</taxon>
        <taxon>Ascomycota</taxon>
        <taxon>Pezizomycotina</taxon>
        <taxon>Dothideomycetes</taxon>
        <taxon>Dothideomycetidae</taxon>
        <taxon>Mycosphaerellales</taxon>
        <taxon>Mycosphaerellaceae</taxon>
        <taxon>Pseudocercospora</taxon>
    </lineage>
</organism>
<evidence type="ECO:0000313" key="7">
    <source>
        <dbReference type="EMBL" id="KXT17668.1"/>
    </source>
</evidence>
<dbReference type="PANTHER" id="PTHR30520:SF6">
    <property type="entry name" value="FORMATE_NITRATE FAMILY TRANSPORTER (EUROFUNG)"/>
    <property type="match status" value="1"/>
</dbReference>
<evidence type="ECO:0000256" key="1">
    <source>
        <dbReference type="ARBA" id="ARBA00004141"/>
    </source>
</evidence>
<dbReference type="Pfam" id="PF01226">
    <property type="entry name" value="Form_Nir_trans"/>
    <property type="match status" value="1"/>
</dbReference>
<dbReference type="AlphaFoldDB" id="A0A139IS90"/>
<evidence type="ECO:0000256" key="3">
    <source>
        <dbReference type="ARBA" id="ARBA00022989"/>
    </source>
</evidence>
<sequence>MPSSSGALPPHEASEAVLQTGLHHLREPITVTFIQNIYGALLVSSGSLFSIVLGSGFAGIQGDNNPGIQRLMQGMAFPWGLVMVYFVGAELFTGYPMWYAMAMLERKGKPMQYVRGALASWIGNLLGALLFTTLFTKATDVLEDNPWHSAIVQQVTDDIVDIAWHTVFVRSIGCGWLVTIAMFLGTQNKDGISKALCLHFPFMISATARWPHTVEYMYLSSAGMILGAPLSIGGFFWKCMLPVTLGNIVGGGFFTGLYLWWVHVALNRKGKLDDDDDDTNLLDQHE</sequence>
<feature type="transmembrane region" description="Helical" evidence="6">
    <location>
        <begin position="113"/>
        <end position="135"/>
    </location>
</feature>
<protein>
    <recommendedName>
        <fullName evidence="9">Formate/nitrite transporter</fullName>
    </recommendedName>
</protein>
<comment type="caution">
    <text evidence="7">The sequence shown here is derived from an EMBL/GenBank/DDBJ whole genome shotgun (WGS) entry which is preliminary data.</text>
</comment>
<gene>
    <name evidence="7" type="ORF">AC579_9027</name>
</gene>
<dbReference type="EMBL" id="LFZO01000016">
    <property type="protein sequence ID" value="KXT17668.1"/>
    <property type="molecule type" value="Genomic_DNA"/>
</dbReference>
<dbReference type="GO" id="GO:0015707">
    <property type="term" value="P:nitrite transport"/>
    <property type="evidence" value="ECO:0007669"/>
    <property type="project" value="TreeGrafter"/>
</dbReference>
<evidence type="ECO:0000256" key="5">
    <source>
        <dbReference type="ARBA" id="ARBA00049660"/>
    </source>
</evidence>
<name>A0A139IS90_9PEZI</name>
<dbReference type="GO" id="GO:0005886">
    <property type="term" value="C:plasma membrane"/>
    <property type="evidence" value="ECO:0007669"/>
    <property type="project" value="TreeGrafter"/>
</dbReference>
<feature type="transmembrane region" description="Helical" evidence="6">
    <location>
        <begin position="37"/>
        <end position="60"/>
    </location>
</feature>
<comment type="subcellular location">
    <subcellularLocation>
        <location evidence="1">Membrane</location>
        <topology evidence="1">Multi-pass membrane protein</topology>
    </subcellularLocation>
</comment>
<reference evidence="7 8" key="1">
    <citation type="submission" date="2015-07" db="EMBL/GenBank/DDBJ databases">
        <title>Comparative genomics of the Sigatoka disease complex on banana suggests a link between parallel evolutionary changes in Pseudocercospora fijiensis and Pseudocercospora eumusae and increased virulence on the banana host.</title>
        <authorList>
            <person name="Chang T.-C."/>
            <person name="Salvucci A."/>
            <person name="Crous P.W."/>
            <person name="Stergiopoulos I."/>
        </authorList>
    </citation>
    <scope>NUCLEOTIDE SEQUENCE [LARGE SCALE GENOMIC DNA]</scope>
    <source>
        <strain evidence="7 8">CBS 116634</strain>
    </source>
</reference>
<dbReference type="STRING" id="113226.A0A139IS90"/>
<dbReference type="InterPro" id="IPR000292">
    <property type="entry name" value="For/NO2_transpt"/>
</dbReference>
<proteinExistence type="inferred from homology"/>
<keyword evidence="3 6" id="KW-1133">Transmembrane helix</keyword>